<name>A0A251UXM1_HELAN</name>
<reference evidence="1 3" key="1">
    <citation type="journal article" date="2017" name="Nature">
        <title>The sunflower genome provides insights into oil metabolism, flowering and Asterid evolution.</title>
        <authorList>
            <person name="Badouin H."/>
            <person name="Gouzy J."/>
            <person name="Grassa C.J."/>
            <person name="Murat F."/>
            <person name="Staton S.E."/>
            <person name="Cottret L."/>
            <person name="Lelandais-Briere C."/>
            <person name="Owens G.L."/>
            <person name="Carrere S."/>
            <person name="Mayjonade B."/>
            <person name="Legrand L."/>
            <person name="Gill N."/>
            <person name="Kane N.C."/>
            <person name="Bowers J.E."/>
            <person name="Hubner S."/>
            <person name="Bellec A."/>
            <person name="Berard A."/>
            <person name="Berges H."/>
            <person name="Blanchet N."/>
            <person name="Boniface M.C."/>
            <person name="Brunel D."/>
            <person name="Catrice O."/>
            <person name="Chaidir N."/>
            <person name="Claudel C."/>
            <person name="Donnadieu C."/>
            <person name="Faraut T."/>
            <person name="Fievet G."/>
            <person name="Helmstetter N."/>
            <person name="King M."/>
            <person name="Knapp S.J."/>
            <person name="Lai Z."/>
            <person name="Le Paslier M.C."/>
            <person name="Lippi Y."/>
            <person name="Lorenzon L."/>
            <person name="Mandel J.R."/>
            <person name="Marage G."/>
            <person name="Marchand G."/>
            <person name="Marquand E."/>
            <person name="Bret-Mestries E."/>
            <person name="Morien E."/>
            <person name="Nambeesan S."/>
            <person name="Nguyen T."/>
            <person name="Pegot-Espagnet P."/>
            <person name="Pouilly N."/>
            <person name="Raftis F."/>
            <person name="Sallet E."/>
            <person name="Schiex T."/>
            <person name="Thomas J."/>
            <person name="Vandecasteele C."/>
            <person name="Vares D."/>
            <person name="Vear F."/>
            <person name="Vautrin S."/>
            <person name="Crespi M."/>
            <person name="Mangin B."/>
            <person name="Burke J.M."/>
            <person name="Salse J."/>
            <person name="Munos S."/>
            <person name="Vincourt P."/>
            <person name="Rieseberg L.H."/>
            <person name="Langlade N.B."/>
        </authorList>
    </citation>
    <scope>NUCLEOTIDE SEQUENCE [LARGE SCALE GENOMIC DNA]</scope>
    <source>
        <strain evidence="3">cv. SF193</strain>
        <tissue evidence="1">Leaves</tissue>
    </source>
</reference>
<evidence type="ECO:0000313" key="2">
    <source>
        <dbReference type="EMBL" id="OTG27864.1"/>
    </source>
</evidence>
<accession>A0A251UXM1</accession>
<protein>
    <submittedName>
        <fullName evidence="1">tRNA (Cytosine(34)-C(5))-methyltransferase</fullName>
        <ecNumber evidence="1">2.1.1.203</ecNumber>
    </submittedName>
</protein>
<gene>
    <name evidence="2" type="ORF">HannXRQ_Chr04g0104711</name>
    <name evidence="1" type="ORF">HanXRQr2_Chr04g0166781</name>
</gene>
<evidence type="ECO:0000313" key="1">
    <source>
        <dbReference type="EMBL" id="KAF5810211.1"/>
    </source>
</evidence>
<dbReference type="Gramene" id="mRNA:HanXRQr2_Chr04g0166781">
    <property type="protein sequence ID" value="mRNA:HanXRQr2_Chr04g0166781"/>
    <property type="gene ID" value="HanXRQr2_Chr04g0166781"/>
</dbReference>
<dbReference type="STRING" id="4232.A0A251UXM1"/>
<reference evidence="1" key="3">
    <citation type="submission" date="2020-06" db="EMBL/GenBank/DDBJ databases">
        <title>Helianthus annuus Genome sequencing and assembly Release 2.</title>
        <authorList>
            <person name="Gouzy J."/>
            <person name="Langlade N."/>
            <person name="Munos S."/>
        </authorList>
    </citation>
    <scope>NUCLEOTIDE SEQUENCE</scope>
    <source>
        <tissue evidence="1">Leaves</tissue>
    </source>
</reference>
<organism evidence="2 3">
    <name type="scientific">Helianthus annuus</name>
    <name type="common">Common sunflower</name>
    <dbReference type="NCBI Taxonomy" id="4232"/>
    <lineage>
        <taxon>Eukaryota</taxon>
        <taxon>Viridiplantae</taxon>
        <taxon>Streptophyta</taxon>
        <taxon>Embryophyta</taxon>
        <taxon>Tracheophyta</taxon>
        <taxon>Spermatophyta</taxon>
        <taxon>Magnoliopsida</taxon>
        <taxon>eudicotyledons</taxon>
        <taxon>Gunneridae</taxon>
        <taxon>Pentapetalae</taxon>
        <taxon>asterids</taxon>
        <taxon>campanulids</taxon>
        <taxon>Asterales</taxon>
        <taxon>Asteraceae</taxon>
        <taxon>Asteroideae</taxon>
        <taxon>Heliantheae alliance</taxon>
        <taxon>Heliantheae</taxon>
        <taxon>Helianthus</taxon>
    </lineage>
</organism>
<proteinExistence type="predicted"/>
<dbReference type="InParanoid" id="A0A251UXM1"/>
<keyword evidence="3" id="KW-1185">Reference proteome</keyword>
<dbReference type="EMBL" id="MNCJ02000319">
    <property type="protein sequence ID" value="KAF5810211.1"/>
    <property type="molecule type" value="Genomic_DNA"/>
</dbReference>
<dbReference type="AlphaFoldDB" id="A0A251UXM1"/>
<sequence length="50" mass="5829">MIHHAPEVGSLPSGMVVANNVDVQRCNLLIHQTKRIFRHRHRWKKIYLAG</sequence>
<dbReference type="EMBL" id="CM007893">
    <property type="protein sequence ID" value="OTG27864.1"/>
    <property type="molecule type" value="Genomic_DNA"/>
</dbReference>
<reference evidence="2" key="2">
    <citation type="submission" date="2017-02" db="EMBL/GenBank/DDBJ databases">
        <title>Sunflower complete genome.</title>
        <authorList>
            <person name="Langlade N."/>
            <person name="Munos S."/>
        </authorList>
    </citation>
    <scope>NUCLEOTIDE SEQUENCE [LARGE SCALE GENOMIC DNA]</scope>
    <source>
        <tissue evidence="2">Leaves</tissue>
    </source>
</reference>
<keyword evidence="1" id="KW-0808">Transferase</keyword>
<dbReference type="Proteomes" id="UP000215914">
    <property type="component" value="Chromosome 4"/>
</dbReference>
<dbReference type="GO" id="GO:0008168">
    <property type="term" value="F:methyltransferase activity"/>
    <property type="evidence" value="ECO:0007669"/>
    <property type="project" value="UniProtKB-KW"/>
</dbReference>
<dbReference type="GO" id="GO:0032259">
    <property type="term" value="P:methylation"/>
    <property type="evidence" value="ECO:0007669"/>
    <property type="project" value="UniProtKB-KW"/>
</dbReference>
<keyword evidence="1" id="KW-0489">Methyltransferase</keyword>
<evidence type="ECO:0000313" key="3">
    <source>
        <dbReference type="Proteomes" id="UP000215914"/>
    </source>
</evidence>
<dbReference type="EC" id="2.1.1.203" evidence="1"/>